<name>A0A498M2N2_LABRO</name>
<reference evidence="1 2" key="1">
    <citation type="submission" date="2018-03" db="EMBL/GenBank/DDBJ databases">
        <title>Draft genome sequence of Rohu Carp (Labeo rohita).</title>
        <authorList>
            <person name="Das P."/>
            <person name="Kushwaha B."/>
            <person name="Joshi C.G."/>
            <person name="Kumar D."/>
            <person name="Nagpure N.S."/>
            <person name="Sahoo L."/>
            <person name="Das S.P."/>
            <person name="Bit A."/>
            <person name="Patnaik S."/>
            <person name="Meher P.K."/>
            <person name="Jayasankar P."/>
            <person name="Koringa P.G."/>
            <person name="Patel N.V."/>
            <person name="Hinsu A.T."/>
            <person name="Kumar R."/>
            <person name="Pandey M."/>
            <person name="Agarwal S."/>
            <person name="Srivastava S."/>
            <person name="Singh M."/>
            <person name="Iquebal M.A."/>
            <person name="Jaiswal S."/>
            <person name="Angadi U.B."/>
            <person name="Kumar N."/>
            <person name="Raza M."/>
            <person name="Shah T.M."/>
            <person name="Rai A."/>
            <person name="Jena J.K."/>
        </authorList>
    </citation>
    <scope>NUCLEOTIDE SEQUENCE [LARGE SCALE GENOMIC DNA]</scope>
    <source>
        <strain evidence="1">DASCIFA01</strain>
        <tissue evidence="1">Testis</tissue>
    </source>
</reference>
<gene>
    <name evidence="1" type="ORF">ROHU_009484</name>
</gene>
<accession>A0A498M2N2</accession>
<proteinExistence type="predicted"/>
<dbReference type="EMBL" id="QBIY01012949">
    <property type="protein sequence ID" value="RXN13726.1"/>
    <property type="molecule type" value="Genomic_DNA"/>
</dbReference>
<comment type="caution">
    <text evidence="1">The sequence shown here is derived from an EMBL/GenBank/DDBJ whole genome shotgun (WGS) entry which is preliminary data.</text>
</comment>
<protein>
    <submittedName>
        <fullName evidence="1">Uncharacterized protein</fullName>
    </submittedName>
</protein>
<dbReference type="Proteomes" id="UP000290572">
    <property type="component" value="Unassembled WGS sequence"/>
</dbReference>
<evidence type="ECO:0000313" key="1">
    <source>
        <dbReference type="EMBL" id="RXN13726.1"/>
    </source>
</evidence>
<organism evidence="1 2">
    <name type="scientific">Labeo rohita</name>
    <name type="common">Indian major carp</name>
    <name type="synonym">Cyprinus rohita</name>
    <dbReference type="NCBI Taxonomy" id="84645"/>
    <lineage>
        <taxon>Eukaryota</taxon>
        <taxon>Metazoa</taxon>
        <taxon>Chordata</taxon>
        <taxon>Craniata</taxon>
        <taxon>Vertebrata</taxon>
        <taxon>Euteleostomi</taxon>
        <taxon>Actinopterygii</taxon>
        <taxon>Neopterygii</taxon>
        <taxon>Teleostei</taxon>
        <taxon>Ostariophysi</taxon>
        <taxon>Cypriniformes</taxon>
        <taxon>Cyprinidae</taxon>
        <taxon>Labeoninae</taxon>
        <taxon>Labeonini</taxon>
        <taxon>Labeo</taxon>
    </lineage>
</organism>
<dbReference type="AlphaFoldDB" id="A0A498M2N2"/>
<evidence type="ECO:0000313" key="2">
    <source>
        <dbReference type="Proteomes" id="UP000290572"/>
    </source>
</evidence>
<keyword evidence="2" id="KW-1185">Reference proteome</keyword>
<sequence length="75" mass="8379">MCHHHNNIDEVPRRTDASFRFSAATEKRQQHKHVCAQRLVDVVLSGPGVPESVSVKVTPVGVSPCVWMHHTTENP</sequence>